<dbReference type="PANTHER" id="PTHR12015">
    <property type="entry name" value="SMALL INDUCIBLE CYTOKINE A"/>
    <property type="match status" value="1"/>
</dbReference>
<feature type="compositionally biased region" description="Low complexity" evidence="2">
    <location>
        <begin position="93"/>
        <end position="111"/>
    </location>
</feature>
<dbReference type="PRINTS" id="PR00436">
    <property type="entry name" value="INTERLEUKIN8"/>
</dbReference>
<protein>
    <submittedName>
        <fullName evidence="5">C-X-C motif chemokine 2</fullName>
    </submittedName>
</protein>
<feature type="region of interest" description="Disordered" evidence="2">
    <location>
        <begin position="83"/>
        <end position="111"/>
    </location>
</feature>
<evidence type="ECO:0000256" key="2">
    <source>
        <dbReference type="SAM" id="MobiDB-lite"/>
    </source>
</evidence>
<feature type="chain" id="PRO_5032778521" evidence="3">
    <location>
        <begin position="20"/>
        <end position="111"/>
    </location>
</feature>
<evidence type="ECO:0000313" key="5">
    <source>
        <dbReference type="EMBL" id="KAF6728212.1"/>
    </source>
</evidence>
<evidence type="ECO:0000259" key="4">
    <source>
        <dbReference type="SMART" id="SM00199"/>
    </source>
</evidence>
<dbReference type="GO" id="GO:0008009">
    <property type="term" value="F:chemokine activity"/>
    <property type="evidence" value="ECO:0007669"/>
    <property type="project" value="InterPro"/>
</dbReference>
<sequence length="111" mass="12189">MRLITQSIILLVCGLICHSAILKCRCLRTSQRVDESLIRTVEELPPRPYCAKDEIIVTLKDNKKVCLDPTHKFTKAVLASMKKNSGKPAKVRTTTATTTTTTAATSLSTLS</sequence>
<accession>A0A834C9I2</accession>
<dbReference type="Pfam" id="PF00048">
    <property type="entry name" value="IL8"/>
    <property type="match status" value="1"/>
</dbReference>
<dbReference type="GO" id="GO:0006955">
    <property type="term" value="P:immune response"/>
    <property type="evidence" value="ECO:0007669"/>
    <property type="project" value="InterPro"/>
</dbReference>
<dbReference type="EMBL" id="WKFB01000288">
    <property type="protein sequence ID" value="KAF6728212.1"/>
    <property type="molecule type" value="Genomic_DNA"/>
</dbReference>
<evidence type="ECO:0000256" key="1">
    <source>
        <dbReference type="ARBA" id="ARBA00022514"/>
    </source>
</evidence>
<keyword evidence="3" id="KW-0732">Signal</keyword>
<keyword evidence="1" id="KW-0202">Cytokine</keyword>
<dbReference type="GO" id="GO:0005615">
    <property type="term" value="C:extracellular space"/>
    <property type="evidence" value="ECO:0007669"/>
    <property type="project" value="UniProtKB-KW"/>
</dbReference>
<comment type="caution">
    <text evidence="5">The sequence shown here is derived from an EMBL/GenBank/DDBJ whole genome shotgun (WGS) entry which is preliminary data.</text>
</comment>
<feature type="domain" description="Chemokine interleukin-8-like" evidence="4">
    <location>
        <begin position="21"/>
        <end position="81"/>
    </location>
</feature>
<dbReference type="PANTHER" id="PTHR12015:SF198">
    <property type="entry name" value="PLATELET BASIC PROTEIN"/>
    <property type="match status" value="1"/>
</dbReference>
<dbReference type="InterPro" id="IPR001811">
    <property type="entry name" value="Chemokine_IL8-like_dom"/>
</dbReference>
<dbReference type="SUPFAM" id="SSF54117">
    <property type="entry name" value="Interleukin 8-like chemokines"/>
    <property type="match status" value="1"/>
</dbReference>
<feature type="signal peptide" evidence="3">
    <location>
        <begin position="1"/>
        <end position="19"/>
    </location>
</feature>
<dbReference type="InterPro" id="IPR001089">
    <property type="entry name" value="Chemokine_CXC"/>
</dbReference>
<reference evidence="5" key="1">
    <citation type="journal article" name="BMC Genomics">
        <title>Long-read sequencing and de novo genome assembly of marine medaka (Oryzias melastigma).</title>
        <authorList>
            <person name="Liang P."/>
            <person name="Saqib H.S.A."/>
            <person name="Ni X."/>
            <person name="Shen Y."/>
        </authorList>
    </citation>
    <scope>NUCLEOTIDE SEQUENCE</scope>
    <source>
        <strain evidence="5">Bigg-433</strain>
    </source>
</reference>
<dbReference type="Gene3D" id="2.40.50.40">
    <property type="match status" value="1"/>
</dbReference>
<evidence type="ECO:0000256" key="3">
    <source>
        <dbReference type="SAM" id="SignalP"/>
    </source>
</evidence>
<dbReference type="InterPro" id="IPR039809">
    <property type="entry name" value="Chemokine_b/g/d"/>
</dbReference>
<dbReference type="SMART" id="SM00199">
    <property type="entry name" value="SCY"/>
    <property type="match status" value="1"/>
</dbReference>
<proteinExistence type="predicted"/>
<organism evidence="5 6">
    <name type="scientific">Oryzias melastigma</name>
    <name type="common">Marine medaka</name>
    <dbReference type="NCBI Taxonomy" id="30732"/>
    <lineage>
        <taxon>Eukaryota</taxon>
        <taxon>Metazoa</taxon>
        <taxon>Chordata</taxon>
        <taxon>Craniata</taxon>
        <taxon>Vertebrata</taxon>
        <taxon>Euteleostomi</taxon>
        <taxon>Actinopterygii</taxon>
        <taxon>Neopterygii</taxon>
        <taxon>Teleostei</taxon>
        <taxon>Neoteleostei</taxon>
        <taxon>Acanthomorphata</taxon>
        <taxon>Ovalentaria</taxon>
        <taxon>Atherinomorphae</taxon>
        <taxon>Beloniformes</taxon>
        <taxon>Adrianichthyidae</taxon>
        <taxon>Oryziinae</taxon>
        <taxon>Oryzias</taxon>
    </lineage>
</organism>
<gene>
    <name evidence="5" type="ORF">FQA47_004293</name>
</gene>
<name>A0A834C9I2_ORYME</name>
<evidence type="ECO:0000313" key="6">
    <source>
        <dbReference type="Proteomes" id="UP000646548"/>
    </source>
</evidence>
<dbReference type="Proteomes" id="UP000646548">
    <property type="component" value="Unassembled WGS sequence"/>
</dbReference>
<dbReference type="AlphaFoldDB" id="A0A834C9I2"/>
<dbReference type="InterPro" id="IPR036048">
    <property type="entry name" value="Interleukin_8-like_sf"/>
</dbReference>
<dbReference type="PRINTS" id="PR00437">
    <property type="entry name" value="SMALLCYTKCXC"/>
</dbReference>